<evidence type="ECO:0000256" key="4">
    <source>
        <dbReference type="SAM" id="MobiDB-lite"/>
    </source>
</evidence>
<dbReference type="InterPro" id="IPR051309">
    <property type="entry name" value="ABCF_ATPase"/>
</dbReference>
<evidence type="ECO:0000256" key="3">
    <source>
        <dbReference type="SAM" id="Coils"/>
    </source>
</evidence>
<dbReference type="Pfam" id="PF12848">
    <property type="entry name" value="ABC_tran_Xtn"/>
    <property type="match status" value="1"/>
</dbReference>
<evidence type="ECO:0000256" key="1">
    <source>
        <dbReference type="ARBA" id="ARBA00022741"/>
    </source>
</evidence>
<keyword evidence="1" id="KW-0547">Nucleotide-binding</keyword>
<feature type="domain" description="ABC transporter" evidence="5">
    <location>
        <begin position="275"/>
        <end position="493"/>
    </location>
</feature>
<dbReference type="Gene3D" id="1.10.287.380">
    <property type="entry name" value="Valyl-tRNA synthetase, C-terminal domain"/>
    <property type="match status" value="1"/>
</dbReference>
<dbReference type="InterPro" id="IPR003593">
    <property type="entry name" value="AAA+_ATPase"/>
</dbReference>
<dbReference type="EMBL" id="CP031165">
    <property type="protein sequence ID" value="AXV05553.1"/>
    <property type="molecule type" value="Genomic_DNA"/>
</dbReference>
<accession>A0A346XTK6</accession>
<dbReference type="KEGG" id="euz:DVS28_a0852"/>
<dbReference type="AlphaFoldDB" id="A0A346XTK6"/>
<name>A0A346XTK6_9ACTN</name>
<proteinExistence type="predicted"/>
<keyword evidence="7" id="KW-1185">Reference proteome</keyword>
<evidence type="ECO:0000313" key="6">
    <source>
        <dbReference type="EMBL" id="AXV05553.1"/>
    </source>
</evidence>
<sequence>MATNIVSLEAVTKSYAEKRPLDGINVGIDDGDRCGVIGINGSGKSTLLKIIAKVEPADSGRVVHRGGLRVRYLDQQPVLTPDLTPVEAAGGTREAEAYLDRLGLGGVTQPVGTLSGGQRRRVALAEVLADDPDLLILDEPTNHLDPDVIEWLEGLLTARSGSLLFVTHDRYLLGRLATRIIEVAEGEVFTHHGSYADYLEARAARQEQEQAEARKRSNLARVELEWLRRGPKARTSKAKHRVDKATDLVAAAAIKVEEREMSIDLPSRRLGSKVTNAHNAGKSFEDRTVLRDVELKVPPNARWGFVGPNGSGKSTLLAMLAGRMEPDEGSVRIGETVHIGWYGQDPTPMPPRTRVIDAVKEVAEEASTVDGLVVSAGDLLERFLFSKPAQRAYVEELSGGERRRLELLRVLADAPNLLILDEPTNDLDLDTLTVLEGYLDSWPGAMLVASHDRYFLDRVCDDLYAIRPDGTLRHQPGGWTAYREAQKAEAAALKAQRAAHEAAQREARSGDSSGSAGGNKPGKLTYNDKREFGQLGVEIPRLEKRRDELHLLLADAADDYEKAQVLSEELTAVMTRLDEAEMRWLELAERSEASS</sequence>
<dbReference type="InterPro" id="IPR027417">
    <property type="entry name" value="P-loop_NTPase"/>
</dbReference>
<protein>
    <submittedName>
        <fullName evidence="6">ATPase component of ABC transporters</fullName>
    </submittedName>
</protein>
<organism evidence="6 7">
    <name type="scientific">Euzebya pacifica</name>
    <dbReference type="NCBI Taxonomy" id="1608957"/>
    <lineage>
        <taxon>Bacteria</taxon>
        <taxon>Bacillati</taxon>
        <taxon>Actinomycetota</taxon>
        <taxon>Nitriliruptoria</taxon>
        <taxon>Euzebyales</taxon>
    </lineage>
</organism>
<dbReference type="Pfam" id="PF00005">
    <property type="entry name" value="ABC_tran"/>
    <property type="match status" value="2"/>
</dbReference>
<keyword evidence="3" id="KW-0175">Coiled coil</keyword>
<dbReference type="InterPro" id="IPR017871">
    <property type="entry name" value="ABC_transporter-like_CS"/>
</dbReference>
<dbReference type="SUPFAM" id="SSF52540">
    <property type="entry name" value="P-loop containing nucleoside triphosphate hydrolases"/>
    <property type="match status" value="2"/>
</dbReference>
<dbReference type="InterPro" id="IPR032781">
    <property type="entry name" value="ABC_tran_Xtn"/>
</dbReference>
<dbReference type="RefSeq" id="WP_114590347.1">
    <property type="nucleotide sequence ID" value="NZ_CP031165.1"/>
</dbReference>
<gene>
    <name evidence="6" type="ORF">DVS28_a0852</name>
</gene>
<dbReference type="GO" id="GO:0016887">
    <property type="term" value="F:ATP hydrolysis activity"/>
    <property type="evidence" value="ECO:0007669"/>
    <property type="project" value="InterPro"/>
</dbReference>
<dbReference type="InterPro" id="IPR037118">
    <property type="entry name" value="Val-tRNA_synth_C_sf"/>
</dbReference>
<reference evidence="6 7" key="1">
    <citation type="submission" date="2018-09" db="EMBL/GenBank/DDBJ databases">
        <title>Complete genome sequence of Euzebya sp. DY32-46 isolated from seawater of Pacific Ocean.</title>
        <authorList>
            <person name="Xu L."/>
            <person name="Wu Y.-H."/>
            <person name="Xu X.-W."/>
        </authorList>
    </citation>
    <scope>NUCLEOTIDE SEQUENCE [LARGE SCALE GENOMIC DNA]</scope>
    <source>
        <strain evidence="6 7">DY32-46</strain>
    </source>
</reference>
<evidence type="ECO:0000259" key="5">
    <source>
        <dbReference type="PROSITE" id="PS50893"/>
    </source>
</evidence>
<dbReference type="InterPro" id="IPR032524">
    <property type="entry name" value="ABC_tran_C"/>
</dbReference>
<dbReference type="CDD" id="cd03221">
    <property type="entry name" value="ABCF_EF-3"/>
    <property type="match status" value="2"/>
</dbReference>
<feature type="compositionally biased region" description="Basic and acidic residues" evidence="4">
    <location>
        <begin position="498"/>
        <end position="509"/>
    </location>
</feature>
<feature type="domain" description="ABC transporter" evidence="5">
    <location>
        <begin position="6"/>
        <end position="210"/>
    </location>
</feature>
<keyword evidence="2" id="KW-0067">ATP-binding</keyword>
<dbReference type="PROSITE" id="PS00211">
    <property type="entry name" value="ABC_TRANSPORTER_1"/>
    <property type="match status" value="2"/>
</dbReference>
<dbReference type="InterPro" id="IPR003439">
    <property type="entry name" value="ABC_transporter-like_ATP-bd"/>
</dbReference>
<dbReference type="Proteomes" id="UP000264006">
    <property type="component" value="Chromosome"/>
</dbReference>
<dbReference type="PANTHER" id="PTHR42855:SF1">
    <property type="entry name" value="ABC TRANSPORTER DOMAIN-CONTAINING PROTEIN"/>
    <property type="match status" value="1"/>
</dbReference>
<dbReference type="SMART" id="SM00382">
    <property type="entry name" value="AAA"/>
    <property type="match status" value="2"/>
</dbReference>
<feature type="region of interest" description="Disordered" evidence="4">
    <location>
        <begin position="498"/>
        <end position="527"/>
    </location>
</feature>
<dbReference type="GO" id="GO:0003677">
    <property type="term" value="F:DNA binding"/>
    <property type="evidence" value="ECO:0007669"/>
    <property type="project" value="InterPro"/>
</dbReference>
<dbReference type="OrthoDB" id="3169603at2"/>
<dbReference type="Gene3D" id="3.40.50.300">
    <property type="entry name" value="P-loop containing nucleotide triphosphate hydrolases"/>
    <property type="match status" value="3"/>
</dbReference>
<evidence type="ECO:0000256" key="2">
    <source>
        <dbReference type="ARBA" id="ARBA00022840"/>
    </source>
</evidence>
<feature type="coiled-coil region" evidence="3">
    <location>
        <begin position="196"/>
        <end position="225"/>
    </location>
</feature>
<dbReference type="PANTHER" id="PTHR42855">
    <property type="entry name" value="ABC TRANSPORTER ATP-BINDING SUBUNIT"/>
    <property type="match status" value="1"/>
</dbReference>
<dbReference type="PROSITE" id="PS50893">
    <property type="entry name" value="ABC_TRANSPORTER_2"/>
    <property type="match status" value="2"/>
</dbReference>
<dbReference type="GO" id="GO:0005524">
    <property type="term" value="F:ATP binding"/>
    <property type="evidence" value="ECO:0007669"/>
    <property type="project" value="UniProtKB-KW"/>
</dbReference>
<dbReference type="Pfam" id="PF16326">
    <property type="entry name" value="ABC_tran_CTD"/>
    <property type="match status" value="1"/>
</dbReference>
<evidence type="ECO:0000313" key="7">
    <source>
        <dbReference type="Proteomes" id="UP000264006"/>
    </source>
</evidence>